<dbReference type="AlphaFoldDB" id="A0A1X7VHM6"/>
<dbReference type="InterPro" id="IPR055264">
    <property type="entry name" value="BOD1/SHG1_dom"/>
</dbReference>
<dbReference type="InParanoid" id="A0A1X7VHM6"/>
<reference evidence="4" key="1">
    <citation type="journal article" date="2010" name="Nature">
        <title>The Amphimedon queenslandica genome and the evolution of animal complexity.</title>
        <authorList>
            <person name="Srivastava M."/>
            <person name="Simakov O."/>
            <person name="Chapman J."/>
            <person name="Fahey B."/>
            <person name="Gauthier M.E."/>
            <person name="Mitros T."/>
            <person name="Richards G.S."/>
            <person name="Conaco C."/>
            <person name="Dacre M."/>
            <person name="Hellsten U."/>
            <person name="Larroux C."/>
            <person name="Putnam N.H."/>
            <person name="Stanke M."/>
            <person name="Adamska M."/>
            <person name="Darling A."/>
            <person name="Degnan S.M."/>
            <person name="Oakley T.H."/>
            <person name="Plachetzki D.C."/>
            <person name="Zhai Y."/>
            <person name="Adamski M."/>
            <person name="Calcino A."/>
            <person name="Cummins S.F."/>
            <person name="Goodstein D.M."/>
            <person name="Harris C."/>
            <person name="Jackson D.J."/>
            <person name="Leys S.P."/>
            <person name="Shu S."/>
            <person name="Woodcroft B.J."/>
            <person name="Vervoort M."/>
            <person name="Kosik K.S."/>
            <person name="Manning G."/>
            <person name="Degnan B.M."/>
            <person name="Rokhsar D.S."/>
        </authorList>
    </citation>
    <scope>NUCLEOTIDE SEQUENCE [LARGE SCALE GENOMIC DNA]</scope>
</reference>
<dbReference type="EnsemblMetazoa" id="Aqu2.1.39299_001">
    <property type="protein sequence ID" value="Aqu2.1.39299_001"/>
    <property type="gene ID" value="Aqu2.1.39299"/>
</dbReference>
<dbReference type="Pfam" id="PF05205">
    <property type="entry name" value="COMPASS-Shg1"/>
    <property type="match status" value="1"/>
</dbReference>
<proteinExistence type="predicted"/>
<feature type="compositionally biased region" description="Basic and acidic residues" evidence="1">
    <location>
        <begin position="459"/>
        <end position="477"/>
    </location>
</feature>
<feature type="compositionally biased region" description="Polar residues" evidence="1">
    <location>
        <begin position="141"/>
        <end position="162"/>
    </location>
</feature>
<reference evidence="3" key="2">
    <citation type="submission" date="2017-05" db="UniProtKB">
        <authorList>
            <consortium name="EnsemblMetazoa"/>
        </authorList>
    </citation>
    <scope>IDENTIFICATION</scope>
</reference>
<sequence>MEESSRPLAEPLAPLPLVQDVLERLKFDGTFDQFRKTCLSAIEEEPSYRAQKEHVEVLSRRFLHDYETKEMTKNDVRTKLRLSVLEEIKKPGVQASQTMEELVDKTLESKSGELFKKILDIVDNMLHPPEPHPPNDTSILNSSHQPTGISTLSDPTPPTSVAGTGLAGNTFELPIDLLSFSSGSSSSNLKKEAIKKIAGKGKLKPNEGTTISGKELQKKAGKVDLPGEEGLLSVDKEKIKKQKMEKTDTNEKEHLETQDTQVPSSNEGREKEENVIERDDAKIEPTLLDMKKDLTLLENKSEDALHTEEESEEKKETEADKGKGVEDRNNGIEDVFEDENFPPLSNSRPRRSARLASQQQQEEEKEEEELEEELEEEEEEENKEKNHGIEEKEMEQEEEEKNKNERTRRKRKKRISQSEQDEEEEEEKGRKRHPRKKQRLQPVRSSGRVKKRLLSSTSSEDKQSHDECHVSSSKKSDSPQPMSPSVKEKRMKVASRGSKTEDTCKIESEDDFDEEPKRIETKGRRSKRSRNKQ</sequence>
<dbReference type="STRING" id="400682.A0A1X7VHM6"/>
<dbReference type="OrthoDB" id="7605699at2759"/>
<organism evidence="3">
    <name type="scientific">Amphimedon queenslandica</name>
    <name type="common">Sponge</name>
    <dbReference type="NCBI Taxonomy" id="400682"/>
    <lineage>
        <taxon>Eukaryota</taxon>
        <taxon>Metazoa</taxon>
        <taxon>Porifera</taxon>
        <taxon>Demospongiae</taxon>
        <taxon>Heteroscleromorpha</taxon>
        <taxon>Haplosclerida</taxon>
        <taxon>Niphatidae</taxon>
        <taxon>Amphimedon</taxon>
    </lineage>
</organism>
<protein>
    <recommendedName>
        <fullName evidence="2">BOD1/SHG1 domain-containing protein</fullName>
    </recommendedName>
</protein>
<gene>
    <name evidence="3" type="primary">105316786</name>
</gene>
<name>A0A1X7VHM6_AMPQE</name>
<feature type="domain" description="BOD1/SHG1" evidence="2">
    <location>
        <begin position="22"/>
        <end position="114"/>
    </location>
</feature>
<feature type="region of interest" description="Disordered" evidence="1">
    <location>
        <begin position="141"/>
        <end position="163"/>
    </location>
</feature>
<dbReference type="Proteomes" id="UP000007879">
    <property type="component" value="Unassembled WGS sequence"/>
</dbReference>
<keyword evidence="4" id="KW-1185">Reference proteome</keyword>
<feature type="compositionally biased region" description="Basic and acidic residues" evidence="1">
    <location>
        <begin position="382"/>
        <end position="391"/>
    </location>
</feature>
<accession>A0A1X7VHM6</accession>
<feature type="compositionally biased region" description="Basic residues" evidence="1">
    <location>
        <begin position="406"/>
        <end position="415"/>
    </location>
</feature>
<feature type="compositionally biased region" description="Basic residues" evidence="1">
    <location>
        <begin position="524"/>
        <end position="533"/>
    </location>
</feature>
<feature type="compositionally biased region" description="Basic and acidic residues" evidence="1">
    <location>
        <begin position="498"/>
        <end position="507"/>
    </location>
</feature>
<dbReference type="KEGG" id="aqu:105316786"/>
<dbReference type="OMA" id="NNENEAM"/>
<evidence type="ECO:0000313" key="3">
    <source>
        <dbReference type="EnsemblMetazoa" id="Aqu2.1.39299_001"/>
    </source>
</evidence>
<evidence type="ECO:0000259" key="2">
    <source>
        <dbReference type="Pfam" id="PF05205"/>
    </source>
</evidence>
<feature type="compositionally biased region" description="Basic residues" evidence="1">
    <location>
        <begin position="430"/>
        <end position="439"/>
    </location>
</feature>
<feature type="region of interest" description="Disordered" evidence="1">
    <location>
        <begin position="196"/>
        <end position="533"/>
    </location>
</feature>
<feature type="compositionally biased region" description="Acidic residues" evidence="1">
    <location>
        <begin position="361"/>
        <end position="381"/>
    </location>
</feature>
<dbReference type="EnsemblMetazoa" id="XM_019993388.1">
    <property type="protein sequence ID" value="XP_019848947.1"/>
    <property type="gene ID" value="LOC105316786"/>
</dbReference>
<feature type="compositionally biased region" description="Basic and acidic residues" evidence="1">
    <location>
        <begin position="234"/>
        <end position="257"/>
    </location>
</feature>
<evidence type="ECO:0000313" key="4">
    <source>
        <dbReference type="Proteomes" id="UP000007879"/>
    </source>
</evidence>
<evidence type="ECO:0000256" key="1">
    <source>
        <dbReference type="SAM" id="MobiDB-lite"/>
    </source>
</evidence>
<feature type="compositionally biased region" description="Basic and acidic residues" evidence="1">
    <location>
        <begin position="267"/>
        <end position="331"/>
    </location>
</feature>